<keyword evidence="2" id="KW-1185">Reference proteome</keyword>
<gene>
    <name evidence="1" type="ORF">V6N11_021810</name>
</gene>
<evidence type="ECO:0000313" key="2">
    <source>
        <dbReference type="Proteomes" id="UP001396334"/>
    </source>
</evidence>
<evidence type="ECO:0000313" key="1">
    <source>
        <dbReference type="EMBL" id="KAK9036886.1"/>
    </source>
</evidence>
<organism evidence="1 2">
    <name type="scientific">Hibiscus sabdariffa</name>
    <name type="common">roselle</name>
    <dbReference type="NCBI Taxonomy" id="183260"/>
    <lineage>
        <taxon>Eukaryota</taxon>
        <taxon>Viridiplantae</taxon>
        <taxon>Streptophyta</taxon>
        <taxon>Embryophyta</taxon>
        <taxon>Tracheophyta</taxon>
        <taxon>Spermatophyta</taxon>
        <taxon>Magnoliopsida</taxon>
        <taxon>eudicotyledons</taxon>
        <taxon>Gunneridae</taxon>
        <taxon>Pentapetalae</taxon>
        <taxon>rosids</taxon>
        <taxon>malvids</taxon>
        <taxon>Malvales</taxon>
        <taxon>Malvaceae</taxon>
        <taxon>Malvoideae</taxon>
        <taxon>Hibiscus</taxon>
    </lineage>
</organism>
<sequence length="87" mass="9354">MDTTQFFLLARTRLASDDGGFCYDSGFVSSLLYPGVDWLLIRISTPAVSNREAVGEMGWVADLWASGDAATCGSSTTGIRAWLKSLV</sequence>
<reference evidence="1 2" key="1">
    <citation type="journal article" date="2024" name="G3 (Bethesda)">
        <title>Genome assembly of Hibiscus sabdariffa L. provides insights into metabolisms of medicinal natural products.</title>
        <authorList>
            <person name="Kim T."/>
        </authorList>
    </citation>
    <scope>NUCLEOTIDE SEQUENCE [LARGE SCALE GENOMIC DNA]</scope>
    <source>
        <strain evidence="1">TK-2024</strain>
        <tissue evidence="1">Old leaves</tissue>
    </source>
</reference>
<proteinExistence type="predicted"/>
<accession>A0ABR2THC6</accession>
<name>A0ABR2THC6_9ROSI</name>
<protein>
    <submittedName>
        <fullName evidence="1">Uncharacterized protein</fullName>
    </submittedName>
</protein>
<dbReference type="EMBL" id="JBBPBN010000005">
    <property type="protein sequence ID" value="KAK9036886.1"/>
    <property type="molecule type" value="Genomic_DNA"/>
</dbReference>
<dbReference type="Proteomes" id="UP001396334">
    <property type="component" value="Unassembled WGS sequence"/>
</dbReference>
<comment type="caution">
    <text evidence="1">The sequence shown here is derived from an EMBL/GenBank/DDBJ whole genome shotgun (WGS) entry which is preliminary data.</text>
</comment>